<name>A0A2N3RQB9_9XANT</name>
<accession>A0A2N3RQB9</accession>
<dbReference type="AlphaFoldDB" id="A0A2N3RQB9"/>
<dbReference type="OrthoDB" id="9880281at2"/>
<evidence type="ECO:0000313" key="4">
    <source>
        <dbReference type="Proteomes" id="UP000233748"/>
    </source>
</evidence>
<evidence type="ECO:0000313" key="2">
    <source>
        <dbReference type="EMBL" id="PKV18978.1"/>
    </source>
</evidence>
<sequence length="61" mass="6654">MDKCAQAPACNAVKMGGEKMTNRLQETFFVSGQRDPGRIGKVLGAGIAATCRRVVRDVWTR</sequence>
<protein>
    <submittedName>
        <fullName evidence="1">Uncharacterized protein</fullName>
    </submittedName>
</protein>
<dbReference type="Proteomes" id="UP000233720">
    <property type="component" value="Unassembled WGS sequence"/>
</dbReference>
<proteinExistence type="predicted"/>
<comment type="caution">
    <text evidence="1">The sequence shown here is derived from an EMBL/GenBank/DDBJ whole genome shotgun (WGS) entry which is preliminary data.</text>
</comment>
<dbReference type="EMBL" id="PHKV01000001">
    <property type="protein sequence ID" value="PKV14697.1"/>
    <property type="molecule type" value="Genomic_DNA"/>
</dbReference>
<evidence type="ECO:0000313" key="1">
    <source>
        <dbReference type="EMBL" id="PKV14697.1"/>
    </source>
</evidence>
<gene>
    <name evidence="1" type="ORF">XpruCFBP8353_01925</name>
    <name evidence="2" type="ORF">XpruCFBP8354_01925</name>
</gene>
<dbReference type="EMBL" id="PHKW01000001">
    <property type="protein sequence ID" value="PKV18978.1"/>
    <property type="molecule type" value="Genomic_DNA"/>
</dbReference>
<keyword evidence="4" id="KW-1185">Reference proteome</keyword>
<reference evidence="3 4" key="1">
    <citation type="submission" date="2017-11" db="EMBL/GenBank/DDBJ databases">
        <title>Xanthomonas prunicola sp. nov., a novel pathogen that affects nectarine (Prunus persica var. nectarine) trees.</title>
        <authorList>
            <person name="Lopez M."/>
            <person name="Lopez-Soriano P."/>
            <person name="Garita-Cambronero J."/>
            <person name="Beltran C."/>
            <person name="Taghouti G."/>
            <person name="Portier P."/>
            <person name="Cubero J."/>
            <person name="Fischer-Le Saux M."/>
            <person name="Marco-Noales E."/>
        </authorList>
    </citation>
    <scope>NUCLEOTIDE SEQUENCE [LARGE SCALE GENOMIC DNA]</scope>
    <source>
        <strain evidence="1 3">CFBP8353</strain>
        <strain evidence="2 4">CFBP8354</strain>
    </source>
</reference>
<dbReference type="Proteomes" id="UP000233748">
    <property type="component" value="Unassembled WGS sequence"/>
</dbReference>
<evidence type="ECO:0000313" key="3">
    <source>
        <dbReference type="Proteomes" id="UP000233720"/>
    </source>
</evidence>
<organism evidence="1 3">
    <name type="scientific">Xanthomonas prunicola</name>
    <dbReference type="NCBI Taxonomy" id="2053930"/>
    <lineage>
        <taxon>Bacteria</taxon>
        <taxon>Pseudomonadati</taxon>
        <taxon>Pseudomonadota</taxon>
        <taxon>Gammaproteobacteria</taxon>
        <taxon>Lysobacterales</taxon>
        <taxon>Lysobacteraceae</taxon>
        <taxon>Xanthomonas</taxon>
    </lineage>
</organism>